<keyword evidence="7" id="KW-0732">Signal</keyword>
<accession>A0A4R5UE34</accession>
<dbReference type="InterPro" id="IPR037066">
    <property type="entry name" value="Plug_dom_sf"/>
</dbReference>
<evidence type="ECO:0000259" key="8">
    <source>
        <dbReference type="Pfam" id="PF07715"/>
    </source>
</evidence>
<feature type="signal peptide" evidence="7">
    <location>
        <begin position="1"/>
        <end position="27"/>
    </location>
</feature>
<dbReference type="InterPro" id="IPR013784">
    <property type="entry name" value="Carb-bd-like_fold"/>
</dbReference>
<dbReference type="Gene3D" id="2.40.170.20">
    <property type="entry name" value="TonB-dependent receptor, beta-barrel domain"/>
    <property type="match status" value="1"/>
</dbReference>
<dbReference type="PANTHER" id="PTHR30069:SF46">
    <property type="entry name" value="OAR PROTEIN"/>
    <property type="match status" value="1"/>
</dbReference>
<dbReference type="OrthoDB" id="9768147at2"/>
<dbReference type="GO" id="GO:0030246">
    <property type="term" value="F:carbohydrate binding"/>
    <property type="evidence" value="ECO:0007669"/>
    <property type="project" value="InterPro"/>
</dbReference>
<dbReference type="EMBL" id="SMTG01000002">
    <property type="protein sequence ID" value="TDK33380.1"/>
    <property type="molecule type" value="Genomic_DNA"/>
</dbReference>
<evidence type="ECO:0000313" key="11">
    <source>
        <dbReference type="Proteomes" id="UP000295543"/>
    </source>
</evidence>
<feature type="chain" id="PRO_5020887349" evidence="7">
    <location>
        <begin position="28"/>
        <end position="988"/>
    </location>
</feature>
<keyword evidence="6" id="KW-0998">Cell outer membrane</keyword>
<dbReference type="GO" id="GO:0009279">
    <property type="term" value="C:cell outer membrane"/>
    <property type="evidence" value="ECO:0007669"/>
    <property type="project" value="UniProtKB-SubCell"/>
</dbReference>
<gene>
    <name evidence="10" type="ORF">E2F49_04985</name>
</gene>
<evidence type="ECO:0000256" key="3">
    <source>
        <dbReference type="ARBA" id="ARBA00022452"/>
    </source>
</evidence>
<dbReference type="Gene3D" id="2.60.40.1120">
    <property type="entry name" value="Carboxypeptidase-like, regulatory domain"/>
    <property type="match status" value="1"/>
</dbReference>
<keyword evidence="5" id="KW-0472">Membrane</keyword>
<dbReference type="PANTHER" id="PTHR30069">
    <property type="entry name" value="TONB-DEPENDENT OUTER MEMBRANE RECEPTOR"/>
    <property type="match status" value="1"/>
</dbReference>
<evidence type="ECO:0000256" key="2">
    <source>
        <dbReference type="ARBA" id="ARBA00022448"/>
    </source>
</evidence>
<protein>
    <submittedName>
        <fullName evidence="10">TonB-dependent receptor</fullName>
    </submittedName>
</protein>
<evidence type="ECO:0000259" key="9">
    <source>
        <dbReference type="Pfam" id="PF25183"/>
    </source>
</evidence>
<comment type="subcellular location">
    <subcellularLocation>
        <location evidence="1">Cell outer membrane</location>
        <topology evidence="1">Multi-pass membrane protein</topology>
    </subcellularLocation>
</comment>
<feature type="domain" description="TonB-dependent transporter Oar-like beta-barrel" evidence="9">
    <location>
        <begin position="260"/>
        <end position="329"/>
    </location>
</feature>
<sequence length="988" mass="108965">MTPFSPRPRAFSRSLLSIALGSCLAMAAPTLLAQSTAGTIRGQVMVDSAPATDARVTAVNTATGLTRAVQVTGNGNYNLAGLPPGTYRLQVDANGQSSSQTVTIAVGQTATLNLGVGGVAEAAPAGEAQDLDTVTVTAAALVESRTSEVATYVSQKQIESLPQGTRNFLAFADTVPGMVFQQDSNGNSKLRSGGQSANNINVFIDGVGQKSYTLPGGVPGQDSSRGNPFPQSAIGEYKVITSNYKAEFDQISSAAIVAATRSGTNEFEGSFFWDRTASEWRARTPAELASGNKVDSKEEQYGASFGGPIIEDKLHFFVAYEAKEYMTPKTLELLADSRYDVGDVPADLIAGIGPSNSPFKQDMYFGKLSWQVDDFNLVELSTQLRREEETIRNDGAFTVDRASFIDNDVSRYDLRWQYSGERWLNDMHVTYEDSAWVQAPLVGGNGYILTVSDFGDTTGFRENIANVVSSGPGSGNQDKGQKGWSFQNDLTFNGWEGHTLKMGVKFKQVDLLSTERNFTNPQFYYDINQSIDQPYRVEFGRPIAGTVGGVTSSDNKQIGIYVQDDWELNEHLTLNLGVRYDYESTPAYEDYVTPADLAANLRAWPNLQNSDIDVENYISNGSNRSAYKGAWQPRLGFSYDFGGDQRHVLFGGAGRSYDRNLFTNLQKEEQTTSYASPYRVWFTDIDGECRNLGGCVDWDPAYFTDAGLDALVASGQVSREFYLINNDLKVPYSDQFSLGIRNAWDFGETTWTSEVAVAHIRSRDGLSVRLGNRRPDGSFFEPGTNFGPPWNYDAPFGRLVLLDNGLETRTNTLLAKFDKPYTNASGWGVTMAYTYTDAERNSNEDGAGIFDWPYAGYYGYLPVSQVPEHRFVTTGIWDGPWGVTYSGKLTLESQRQRVGVNRSGDAPFFDWYKPDGTFGHLQLDLAAQKVWQASEDISFRVRADVLNVTNRYNWDGYNDDWTSANFGQHSNAIRLPTRTFKLSFGINW</sequence>
<keyword evidence="4" id="KW-0812">Transmembrane</keyword>
<dbReference type="InterPro" id="IPR057601">
    <property type="entry name" value="Oar-like_b-barrel"/>
</dbReference>
<organism evidence="10 11">
    <name type="scientific">Luteimonas terrae</name>
    <dbReference type="NCBI Taxonomy" id="1530191"/>
    <lineage>
        <taxon>Bacteria</taxon>
        <taxon>Pseudomonadati</taxon>
        <taxon>Pseudomonadota</taxon>
        <taxon>Gammaproteobacteria</taxon>
        <taxon>Lysobacterales</taxon>
        <taxon>Lysobacteraceae</taxon>
        <taxon>Luteimonas</taxon>
    </lineage>
</organism>
<reference evidence="10 11" key="1">
    <citation type="submission" date="2019-03" db="EMBL/GenBank/DDBJ databases">
        <title>Luteimonas zhaokaii sp.nov., isolated from the rectal contents of Plateau pika in Yushu, Qinghai Province, China.</title>
        <authorList>
            <person name="Zhang G."/>
        </authorList>
    </citation>
    <scope>NUCLEOTIDE SEQUENCE [LARGE SCALE GENOMIC DNA]</scope>
    <source>
        <strain evidence="10 11">THG-MD21</strain>
    </source>
</reference>
<name>A0A4R5UE34_9GAMM</name>
<dbReference type="Pfam" id="PF07715">
    <property type="entry name" value="Plug"/>
    <property type="match status" value="1"/>
</dbReference>
<dbReference type="InterPro" id="IPR012910">
    <property type="entry name" value="Plug_dom"/>
</dbReference>
<dbReference type="GO" id="GO:0044718">
    <property type="term" value="P:siderophore transmembrane transport"/>
    <property type="evidence" value="ECO:0007669"/>
    <property type="project" value="TreeGrafter"/>
</dbReference>
<dbReference type="Pfam" id="PF25183">
    <property type="entry name" value="OMP_b-brl_4"/>
    <property type="match status" value="2"/>
</dbReference>
<dbReference type="Proteomes" id="UP000295543">
    <property type="component" value="Unassembled WGS sequence"/>
</dbReference>
<feature type="domain" description="TonB-dependent receptor plug" evidence="8">
    <location>
        <begin position="146"/>
        <end position="250"/>
    </location>
</feature>
<evidence type="ECO:0000256" key="7">
    <source>
        <dbReference type="SAM" id="SignalP"/>
    </source>
</evidence>
<dbReference type="Pfam" id="PF13620">
    <property type="entry name" value="CarboxypepD_reg"/>
    <property type="match status" value="1"/>
</dbReference>
<dbReference type="InterPro" id="IPR036942">
    <property type="entry name" value="Beta-barrel_TonB_sf"/>
</dbReference>
<evidence type="ECO:0000256" key="5">
    <source>
        <dbReference type="ARBA" id="ARBA00023136"/>
    </source>
</evidence>
<evidence type="ECO:0000256" key="1">
    <source>
        <dbReference type="ARBA" id="ARBA00004571"/>
    </source>
</evidence>
<comment type="caution">
    <text evidence="10">The sequence shown here is derived from an EMBL/GenBank/DDBJ whole genome shotgun (WGS) entry which is preliminary data.</text>
</comment>
<dbReference type="SUPFAM" id="SSF56935">
    <property type="entry name" value="Porins"/>
    <property type="match status" value="1"/>
</dbReference>
<keyword evidence="3" id="KW-1134">Transmembrane beta strand</keyword>
<dbReference type="AlphaFoldDB" id="A0A4R5UE34"/>
<keyword evidence="11" id="KW-1185">Reference proteome</keyword>
<dbReference type="SUPFAM" id="SSF49452">
    <property type="entry name" value="Starch-binding domain-like"/>
    <property type="match status" value="1"/>
</dbReference>
<dbReference type="InterPro" id="IPR039426">
    <property type="entry name" value="TonB-dep_rcpt-like"/>
</dbReference>
<dbReference type="GO" id="GO:0015344">
    <property type="term" value="F:siderophore uptake transmembrane transporter activity"/>
    <property type="evidence" value="ECO:0007669"/>
    <property type="project" value="TreeGrafter"/>
</dbReference>
<keyword evidence="2" id="KW-0813">Transport</keyword>
<dbReference type="Gene3D" id="2.170.130.10">
    <property type="entry name" value="TonB-dependent receptor, plug domain"/>
    <property type="match status" value="1"/>
</dbReference>
<dbReference type="RefSeq" id="WP_133392850.1">
    <property type="nucleotide sequence ID" value="NZ_SMTG01000002.1"/>
</dbReference>
<feature type="domain" description="TonB-dependent transporter Oar-like beta-barrel" evidence="9">
    <location>
        <begin position="420"/>
        <end position="882"/>
    </location>
</feature>
<evidence type="ECO:0000313" key="10">
    <source>
        <dbReference type="EMBL" id="TDK33380.1"/>
    </source>
</evidence>
<proteinExistence type="predicted"/>
<evidence type="ECO:0000256" key="6">
    <source>
        <dbReference type="ARBA" id="ARBA00023237"/>
    </source>
</evidence>
<evidence type="ECO:0000256" key="4">
    <source>
        <dbReference type="ARBA" id="ARBA00022692"/>
    </source>
</evidence>
<keyword evidence="10" id="KW-0675">Receptor</keyword>